<dbReference type="RefSeq" id="WP_185209507.1">
    <property type="nucleotide sequence ID" value="NZ_JAULSJ010000015.1"/>
</dbReference>
<organism evidence="1 2">
    <name type="scientific">Chryseobacterium urinae</name>
    <dbReference type="NCBI Taxonomy" id="3058400"/>
    <lineage>
        <taxon>Bacteria</taxon>
        <taxon>Pseudomonadati</taxon>
        <taxon>Bacteroidota</taxon>
        <taxon>Flavobacteriia</taxon>
        <taxon>Flavobacteriales</taxon>
        <taxon>Weeksellaceae</taxon>
        <taxon>Chryseobacterium group</taxon>
        <taxon>Chryseobacterium</taxon>
    </lineage>
</organism>
<protein>
    <recommendedName>
        <fullName evidence="3">Bacteriocin</fullName>
    </recommendedName>
</protein>
<evidence type="ECO:0000313" key="2">
    <source>
        <dbReference type="Proteomes" id="UP001168128"/>
    </source>
</evidence>
<name>A0ABT8U4U7_9FLAO</name>
<gene>
    <name evidence="1" type="ORF">QWT87_11235</name>
</gene>
<keyword evidence="2" id="KW-1185">Reference proteome</keyword>
<dbReference type="Proteomes" id="UP001168128">
    <property type="component" value="Unassembled WGS sequence"/>
</dbReference>
<dbReference type="EMBL" id="JAULSJ010000015">
    <property type="protein sequence ID" value="MDO3425466.1"/>
    <property type="molecule type" value="Genomic_DNA"/>
</dbReference>
<evidence type="ECO:0000313" key="1">
    <source>
        <dbReference type="EMBL" id="MDO3425466.1"/>
    </source>
</evidence>
<sequence>MKNLKKISRENLKSVKGGITKECADGQAASVKCYISQSECTNDPDSGGFCIRYCNRYCY</sequence>
<reference evidence="1" key="1">
    <citation type="submission" date="2023-07" db="EMBL/GenBank/DDBJ databases">
        <title>AMR profile of multidrug- resistance Chryseobacterium gambrini related strain.</title>
        <authorList>
            <person name="Kirdat K."/>
            <person name="Bhatt A."/>
            <person name="Kuyare S."/>
            <person name="Yadav A."/>
        </authorList>
    </citation>
    <scope>NUCLEOTIDE SEQUENCE</scope>
    <source>
        <strain evidence="1">APV-1</strain>
    </source>
</reference>
<accession>A0ABT8U4U7</accession>
<proteinExistence type="predicted"/>
<dbReference type="InterPro" id="IPR058074">
    <property type="entry name" value="Bacteriocin-like"/>
</dbReference>
<dbReference type="NCBIfam" id="NF047798">
    <property type="entry name" value="leader_Chryseo"/>
    <property type="match status" value="1"/>
</dbReference>
<evidence type="ECO:0008006" key="3">
    <source>
        <dbReference type="Google" id="ProtNLM"/>
    </source>
</evidence>
<comment type="caution">
    <text evidence="1">The sequence shown here is derived from an EMBL/GenBank/DDBJ whole genome shotgun (WGS) entry which is preliminary data.</text>
</comment>